<proteinExistence type="predicted"/>
<comment type="caution">
    <text evidence="2">The sequence shown here is derived from an EMBL/GenBank/DDBJ whole genome shotgun (WGS) entry which is preliminary data.</text>
</comment>
<accession>A0ABW3FZ97</accession>
<sequence length="242" mass="26005">MFRKLGYAELLGRLLAAINDANDSTDNQPDRTPDPTPRTGLHGLHGHVLAGLGHTEADAPGARRADSAERRYALAGYDLTPRARTLVQVSDEHDRNGQSWTACLDAGLAFAPMRRDEPEDRHLGDLTVIATVDYLARQHGPDTRTASVYLDNPPRLYDQNTPVSLLGFAFDLWGISPADVGDLDGLGAAEILPRLDWKPSARAVSVLISVQACEASGHPWGVTARIAATLNVSTDPATGADR</sequence>
<gene>
    <name evidence="2" type="ORF">ACFQ16_26140</name>
</gene>
<feature type="region of interest" description="Disordered" evidence="1">
    <location>
        <begin position="21"/>
        <end position="42"/>
    </location>
</feature>
<organism evidence="2 3">
    <name type="scientific">Saccharopolyspora rosea</name>
    <dbReference type="NCBI Taxonomy" id="524884"/>
    <lineage>
        <taxon>Bacteria</taxon>
        <taxon>Bacillati</taxon>
        <taxon>Actinomycetota</taxon>
        <taxon>Actinomycetes</taxon>
        <taxon>Pseudonocardiales</taxon>
        <taxon>Pseudonocardiaceae</taxon>
        <taxon>Saccharopolyspora</taxon>
    </lineage>
</organism>
<name>A0ABW3FZ97_9PSEU</name>
<reference evidence="3" key="1">
    <citation type="journal article" date="2019" name="Int. J. Syst. Evol. Microbiol.">
        <title>The Global Catalogue of Microorganisms (GCM) 10K type strain sequencing project: providing services to taxonomists for standard genome sequencing and annotation.</title>
        <authorList>
            <consortium name="The Broad Institute Genomics Platform"/>
            <consortium name="The Broad Institute Genome Sequencing Center for Infectious Disease"/>
            <person name="Wu L."/>
            <person name="Ma J."/>
        </authorList>
    </citation>
    <scope>NUCLEOTIDE SEQUENCE [LARGE SCALE GENOMIC DNA]</scope>
    <source>
        <strain evidence="3">CCUG 56401</strain>
    </source>
</reference>
<evidence type="ECO:0000256" key="1">
    <source>
        <dbReference type="SAM" id="MobiDB-lite"/>
    </source>
</evidence>
<evidence type="ECO:0000313" key="2">
    <source>
        <dbReference type="EMBL" id="MFD0923239.1"/>
    </source>
</evidence>
<evidence type="ECO:0000313" key="3">
    <source>
        <dbReference type="Proteomes" id="UP001597018"/>
    </source>
</evidence>
<dbReference type="Proteomes" id="UP001597018">
    <property type="component" value="Unassembled WGS sequence"/>
</dbReference>
<keyword evidence="3" id="KW-1185">Reference proteome</keyword>
<dbReference type="RefSeq" id="WP_263247262.1">
    <property type="nucleotide sequence ID" value="NZ_BAABLT010000032.1"/>
</dbReference>
<dbReference type="EMBL" id="JBHTIW010000030">
    <property type="protein sequence ID" value="MFD0923239.1"/>
    <property type="molecule type" value="Genomic_DNA"/>
</dbReference>
<protein>
    <submittedName>
        <fullName evidence="2">Uncharacterized protein</fullName>
    </submittedName>
</protein>